<sequence length="60" mass="6860">MLVARRVGLAPKHRERQLLKDLQAKDRQLEAVKKLAQETVGQLKKVEGQLQENDGQLEKV</sequence>
<proteinExistence type="predicted"/>
<gene>
    <name evidence="1" type="ORF">GPECTOR_127g535</name>
</gene>
<dbReference type="AlphaFoldDB" id="A0A150FYJ9"/>
<dbReference type="Proteomes" id="UP000075714">
    <property type="component" value="Unassembled WGS sequence"/>
</dbReference>
<dbReference type="EMBL" id="LSYV01000127">
    <property type="protein sequence ID" value="KXZ42657.1"/>
    <property type="molecule type" value="Genomic_DNA"/>
</dbReference>
<keyword evidence="2" id="KW-1185">Reference proteome</keyword>
<protein>
    <submittedName>
        <fullName evidence="1">Uncharacterized protein</fullName>
    </submittedName>
</protein>
<reference evidence="2" key="1">
    <citation type="journal article" date="2016" name="Nat. Commun.">
        <title>The Gonium pectorale genome demonstrates co-option of cell cycle regulation during the evolution of multicellularity.</title>
        <authorList>
            <person name="Hanschen E.R."/>
            <person name="Marriage T.N."/>
            <person name="Ferris P.J."/>
            <person name="Hamaji T."/>
            <person name="Toyoda A."/>
            <person name="Fujiyama A."/>
            <person name="Neme R."/>
            <person name="Noguchi H."/>
            <person name="Minakuchi Y."/>
            <person name="Suzuki M."/>
            <person name="Kawai-Toyooka H."/>
            <person name="Smith D.R."/>
            <person name="Sparks H."/>
            <person name="Anderson J."/>
            <person name="Bakaric R."/>
            <person name="Luria V."/>
            <person name="Karger A."/>
            <person name="Kirschner M.W."/>
            <person name="Durand P.M."/>
            <person name="Michod R.E."/>
            <person name="Nozaki H."/>
            <person name="Olson B.J."/>
        </authorList>
    </citation>
    <scope>NUCLEOTIDE SEQUENCE [LARGE SCALE GENOMIC DNA]</scope>
    <source>
        <strain evidence="2">NIES-2863</strain>
    </source>
</reference>
<accession>A0A150FYJ9</accession>
<organism evidence="1 2">
    <name type="scientific">Gonium pectorale</name>
    <name type="common">Green alga</name>
    <dbReference type="NCBI Taxonomy" id="33097"/>
    <lineage>
        <taxon>Eukaryota</taxon>
        <taxon>Viridiplantae</taxon>
        <taxon>Chlorophyta</taxon>
        <taxon>core chlorophytes</taxon>
        <taxon>Chlorophyceae</taxon>
        <taxon>CS clade</taxon>
        <taxon>Chlamydomonadales</taxon>
        <taxon>Volvocaceae</taxon>
        <taxon>Gonium</taxon>
    </lineage>
</organism>
<evidence type="ECO:0000313" key="1">
    <source>
        <dbReference type="EMBL" id="KXZ42657.1"/>
    </source>
</evidence>
<comment type="caution">
    <text evidence="1">The sequence shown here is derived from an EMBL/GenBank/DDBJ whole genome shotgun (WGS) entry which is preliminary data.</text>
</comment>
<evidence type="ECO:0000313" key="2">
    <source>
        <dbReference type="Proteomes" id="UP000075714"/>
    </source>
</evidence>
<name>A0A150FYJ9_GONPE</name>